<protein>
    <submittedName>
        <fullName evidence="2">Uncharacterized protein</fullName>
    </submittedName>
</protein>
<feature type="transmembrane region" description="Helical" evidence="1">
    <location>
        <begin position="214"/>
        <end position="232"/>
    </location>
</feature>
<gene>
    <name evidence="2" type="ORF">ACFOMG_12500</name>
</gene>
<dbReference type="RefSeq" id="WP_376867024.1">
    <property type="nucleotide sequence ID" value="NZ_JBHRYB010000013.1"/>
</dbReference>
<feature type="transmembrane region" description="Helical" evidence="1">
    <location>
        <begin position="116"/>
        <end position="132"/>
    </location>
</feature>
<name>A0ABV7VTN9_9GAMM</name>
<feature type="transmembrane region" description="Helical" evidence="1">
    <location>
        <begin position="88"/>
        <end position="110"/>
    </location>
</feature>
<keyword evidence="1" id="KW-0812">Transmembrane</keyword>
<evidence type="ECO:0000256" key="1">
    <source>
        <dbReference type="SAM" id="Phobius"/>
    </source>
</evidence>
<dbReference type="EMBL" id="JBHRYB010000013">
    <property type="protein sequence ID" value="MFC3680921.1"/>
    <property type="molecule type" value="Genomic_DNA"/>
</dbReference>
<proteinExistence type="predicted"/>
<keyword evidence="3" id="KW-1185">Reference proteome</keyword>
<comment type="caution">
    <text evidence="2">The sequence shown here is derived from an EMBL/GenBank/DDBJ whole genome shotgun (WGS) entry which is preliminary data.</text>
</comment>
<sequence>MLIVAKILVTFLTVILLAKVAERLSPRHAGLLAGFPLGTAIALYFFGWQQGAAFAADSAVFTLPGLSAAICLAWGYQQVIQRRAGLNWLPLAILVALGCFLLAASILQLLPQHRGLNLLVVMAAILIFRTLFRSLADTQIQQAAQGIWANKWLTLLLRASIATLSILLITGLAELLGPQRAGLLAAFPVSFFPLMLILHISYGAPVLSASIKHYPDGIGALVVYCLAVSSLYPLLGLHWGTLASLLCSVAYLLLYGRLRAHWQRRRDSYKQQL</sequence>
<feature type="transmembrane region" description="Helical" evidence="1">
    <location>
        <begin position="238"/>
        <end position="256"/>
    </location>
</feature>
<evidence type="ECO:0000313" key="3">
    <source>
        <dbReference type="Proteomes" id="UP001595722"/>
    </source>
</evidence>
<keyword evidence="1" id="KW-1133">Transmembrane helix</keyword>
<accession>A0ABV7VTN9</accession>
<reference evidence="3" key="1">
    <citation type="journal article" date="2019" name="Int. J. Syst. Evol. Microbiol.">
        <title>The Global Catalogue of Microorganisms (GCM) 10K type strain sequencing project: providing services to taxonomists for standard genome sequencing and annotation.</title>
        <authorList>
            <consortium name="The Broad Institute Genomics Platform"/>
            <consortium name="The Broad Institute Genome Sequencing Center for Infectious Disease"/>
            <person name="Wu L."/>
            <person name="Ma J."/>
        </authorList>
    </citation>
    <scope>NUCLEOTIDE SEQUENCE [LARGE SCALE GENOMIC DNA]</scope>
    <source>
        <strain evidence="3">KCTC 42424</strain>
    </source>
</reference>
<feature type="transmembrane region" description="Helical" evidence="1">
    <location>
        <begin position="152"/>
        <end position="176"/>
    </location>
</feature>
<feature type="transmembrane region" description="Helical" evidence="1">
    <location>
        <begin position="182"/>
        <end position="202"/>
    </location>
</feature>
<feature type="transmembrane region" description="Helical" evidence="1">
    <location>
        <begin position="52"/>
        <end position="76"/>
    </location>
</feature>
<keyword evidence="1" id="KW-0472">Membrane</keyword>
<dbReference type="Proteomes" id="UP001595722">
    <property type="component" value="Unassembled WGS sequence"/>
</dbReference>
<evidence type="ECO:0000313" key="2">
    <source>
        <dbReference type="EMBL" id="MFC3680921.1"/>
    </source>
</evidence>
<organism evidence="2 3">
    <name type="scientific">Bacterioplanoides pacificum</name>
    <dbReference type="NCBI Taxonomy" id="1171596"/>
    <lineage>
        <taxon>Bacteria</taxon>
        <taxon>Pseudomonadati</taxon>
        <taxon>Pseudomonadota</taxon>
        <taxon>Gammaproteobacteria</taxon>
        <taxon>Oceanospirillales</taxon>
        <taxon>Oceanospirillaceae</taxon>
        <taxon>Bacterioplanoides</taxon>
    </lineage>
</organism>